<evidence type="ECO:0000313" key="1">
    <source>
        <dbReference type="EMBL" id="KAI3701867.1"/>
    </source>
</evidence>
<dbReference type="EMBL" id="CM042055">
    <property type="protein sequence ID" value="KAI3701867.1"/>
    <property type="molecule type" value="Genomic_DNA"/>
</dbReference>
<name>A0ACB8ZVK7_ARCLA</name>
<keyword evidence="2" id="KW-1185">Reference proteome</keyword>
<proteinExistence type="predicted"/>
<dbReference type="Proteomes" id="UP001055879">
    <property type="component" value="Linkage Group LG09"/>
</dbReference>
<comment type="caution">
    <text evidence="1">The sequence shown here is derived from an EMBL/GenBank/DDBJ whole genome shotgun (WGS) entry which is preliminary data.</text>
</comment>
<reference evidence="1 2" key="2">
    <citation type="journal article" date="2022" name="Mol. Ecol. Resour.">
        <title>The genomes of chicory, endive, great burdock and yacon provide insights into Asteraceae paleo-polyploidization history and plant inulin production.</title>
        <authorList>
            <person name="Fan W."/>
            <person name="Wang S."/>
            <person name="Wang H."/>
            <person name="Wang A."/>
            <person name="Jiang F."/>
            <person name="Liu H."/>
            <person name="Zhao H."/>
            <person name="Xu D."/>
            <person name="Zhang Y."/>
        </authorList>
    </citation>
    <scope>NUCLEOTIDE SEQUENCE [LARGE SCALE GENOMIC DNA]</scope>
    <source>
        <strain evidence="2">cv. Niubang</strain>
    </source>
</reference>
<gene>
    <name evidence="1" type="ORF">L6452_27286</name>
</gene>
<sequence length="79" mass="8774">MLENTSSESGGIICFSQISNSALAGDDNNQTPEDSDVEEAGWKSCNIIIIITIDFEEERHGFQSSISFPFLIFFIHNSK</sequence>
<accession>A0ACB8ZVK7</accession>
<organism evidence="1 2">
    <name type="scientific">Arctium lappa</name>
    <name type="common">Greater burdock</name>
    <name type="synonym">Lappa major</name>
    <dbReference type="NCBI Taxonomy" id="4217"/>
    <lineage>
        <taxon>Eukaryota</taxon>
        <taxon>Viridiplantae</taxon>
        <taxon>Streptophyta</taxon>
        <taxon>Embryophyta</taxon>
        <taxon>Tracheophyta</taxon>
        <taxon>Spermatophyta</taxon>
        <taxon>Magnoliopsida</taxon>
        <taxon>eudicotyledons</taxon>
        <taxon>Gunneridae</taxon>
        <taxon>Pentapetalae</taxon>
        <taxon>asterids</taxon>
        <taxon>campanulids</taxon>
        <taxon>Asterales</taxon>
        <taxon>Asteraceae</taxon>
        <taxon>Carduoideae</taxon>
        <taxon>Cardueae</taxon>
        <taxon>Arctiinae</taxon>
        <taxon>Arctium</taxon>
    </lineage>
</organism>
<protein>
    <submittedName>
        <fullName evidence="1">Uncharacterized protein</fullName>
    </submittedName>
</protein>
<reference evidence="2" key="1">
    <citation type="journal article" date="2022" name="Mol. Ecol. Resour.">
        <title>The genomes of chicory, endive, great burdock and yacon provide insights into Asteraceae palaeo-polyploidization history and plant inulin production.</title>
        <authorList>
            <person name="Fan W."/>
            <person name="Wang S."/>
            <person name="Wang H."/>
            <person name="Wang A."/>
            <person name="Jiang F."/>
            <person name="Liu H."/>
            <person name="Zhao H."/>
            <person name="Xu D."/>
            <person name="Zhang Y."/>
        </authorList>
    </citation>
    <scope>NUCLEOTIDE SEQUENCE [LARGE SCALE GENOMIC DNA]</scope>
    <source>
        <strain evidence="2">cv. Niubang</strain>
    </source>
</reference>
<evidence type="ECO:0000313" key="2">
    <source>
        <dbReference type="Proteomes" id="UP001055879"/>
    </source>
</evidence>